<name>A0A381SEX8_9ZZZZ</name>
<dbReference type="AlphaFoldDB" id="A0A381SEX8"/>
<accession>A0A381SEX8</accession>
<feature type="non-terminal residue" evidence="1">
    <location>
        <position position="27"/>
    </location>
</feature>
<proteinExistence type="predicted"/>
<reference evidence="1" key="1">
    <citation type="submission" date="2018-05" db="EMBL/GenBank/DDBJ databases">
        <authorList>
            <person name="Lanie J.A."/>
            <person name="Ng W.-L."/>
            <person name="Kazmierczak K.M."/>
            <person name="Andrzejewski T.M."/>
            <person name="Davidsen T.M."/>
            <person name="Wayne K.J."/>
            <person name="Tettelin H."/>
            <person name="Glass J.I."/>
            <person name="Rusch D."/>
            <person name="Podicherti R."/>
            <person name="Tsui H.-C.T."/>
            <person name="Winkler M.E."/>
        </authorList>
    </citation>
    <scope>NUCLEOTIDE SEQUENCE</scope>
</reference>
<dbReference type="EMBL" id="UINC01002947">
    <property type="protein sequence ID" value="SVA01871.1"/>
    <property type="molecule type" value="Genomic_DNA"/>
</dbReference>
<protein>
    <recommendedName>
        <fullName evidence="2">Alpha-D-phosphohexomutase alpha/beta/alpha domain-containing protein</fullName>
    </recommendedName>
</protein>
<organism evidence="1">
    <name type="scientific">marine metagenome</name>
    <dbReference type="NCBI Taxonomy" id="408172"/>
    <lineage>
        <taxon>unclassified sequences</taxon>
        <taxon>metagenomes</taxon>
        <taxon>ecological metagenomes</taxon>
    </lineage>
</organism>
<sequence>MTSKSKVFGTDGVRGKVGSHPMTVDFA</sequence>
<evidence type="ECO:0008006" key="2">
    <source>
        <dbReference type="Google" id="ProtNLM"/>
    </source>
</evidence>
<evidence type="ECO:0000313" key="1">
    <source>
        <dbReference type="EMBL" id="SVA01871.1"/>
    </source>
</evidence>
<gene>
    <name evidence="1" type="ORF">METZ01_LOCUS54725</name>
</gene>